<evidence type="ECO:0000256" key="1">
    <source>
        <dbReference type="SAM" id="MobiDB-lite"/>
    </source>
</evidence>
<dbReference type="RefSeq" id="WP_187777300.1">
    <property type="nucleotide sequence ID" value="NZ_JACTUZ010000008.1"/>
</dbReference>
<proteinExistence type="predicted"/>
<feature type="compositionally biased region" description="Basic and acidic residues" evidence="1">
    <location>
        <begin position="1616"/>
        <end position="1634"/>
    </location>
</feature>
<sequence length="1851" mass="200580">MARHTQVTDPVKAQTPQDHANILARTIPSGTEGGKLKLTFALRPVKPPATTRGTVALPSWPSTIETLMERCRVEVKLVSFPLSGPATPCNAGKTLVLSSIAEGDQAPTIRPWSNKRGKLADADAMWRRLMPDEAGDFRKFAAALQAFEDIAPEDRTVCLSGKEGDVALLTKMARALEAVRVAFAPDPDEERALIRKVALDQAKAFLNESEVLKTLYDDLDAGENTSTSGQLKQPLNTISITKKKRRAAIDLGFADAAKECGAMQKLGMALANGSVEDCAKTLRERQGQESCAPEHITKGLSAIYRRLLELRIRFLLGSAIGEEEIEQLEESQPRTNPDGTQSPGTDYKPPASAEDWHVGSEPDAYSATARLVALDETPDIGRVMRTFYDVRADFAPIAAALERAGNTSGTAYMFVRLGPMEGLAQGTDAADRHTRWTLAKATFSGSGGTAVPLQFLPATREELCLAASMLQPSDDDVLAQRDGVLLLGGTTANGGPRFELVSADLRAAARDFEKRVDRMMTAVRPAMMEQRSVTESLDDTAAGAEGFALRSGGLSLVAFGCASELSRRVGAARQSANAPCDETYLDADDLLVGRVPFLGIPQGTLSACGSIVIDGYAWRPLTRKRVAYDDPISGVNLEETIKGLYGDGQERERAQSTVDRATPRTAKLRTANGACVNIAAVDEAEISFVGEPMGLDTTMREKKIETNGSIDFPLGRRLTLPRGSGKSKSDDSELVGVLRFGAFSRVGFAAYYLGGATLSAAAATKAFEAIPAAAVPRGCKEVKVAGRRYLRSEPAEAVGVLMPKDEADREANAYRRWRAGGASRPPRFEPQTTFAVTLRSIVADIASELRLTHVGEEEITRVIVPAVLPLTAAEKHGVFDEAPQGCFPSKAPRAEVVERIPRWRDAYHQPTKVVRPADGLRDIHADAAWGGFPVLRRDKASAADRIAIGNAAFDDGRTWLDDAKRWSKMLAEGKQEKPPVPRAGDGVFARLATKTVVQGRTVPIYPDPMAQSLVLRLRRREDPARDADGPVLVVPLVEAERYPNVVPIAVTVERVPFGPGGLLPTSTIEQRGHVVVEGCRCINVVVRLAPGDRRELDLWPLPSVQTMVAWSELIDTAATMWLEGGLTEVKGLEEAPADPCPELAQCGIAGLRAVGKAVLEVLAKRLREVMMLRPIPQLARVRTLMVMHATTRPVLHPIPHLLALRRVDTALQKDGQNLGEAILKRAQPLPPAWQVGGSSAANAVPGGTAVDLGGFIRIHVPSTEAIEVVVCGIAPLGEKMDDPDKKRTPSDVVLGKYPCRSSAPDALHIPDSELYGFQVSQSGAVTFASREAMWAKFGNIASQAARDAAMEPTGEALLSLHALFARPDAITPTSPNGVTAQIGSLFADTGARRIRVKIRAVSSHAAGFATRPFIRGGLYQASEPLPAEETVRATGWSDPIWIPASDRPASPVAAAEAHPAIRERPVGSRGYPDAATTVERVNVVRLWFARPWFSSGEGERLGIVLWPPVKRPKSLPCPAPDVLRPSTQETNPVLPVVDYMTLDRFAEIDLPGAGPFISRWGSDPIETFPMAGWRDWRIPNSVFADLPAADAEDSQDTGPYAARLVENVPMPIPDTGSKDGATKRGRGNGEDKMKPEPIQRYLNVDLLTFTPRFDIDREQWFVDLTLDPGPMISPFVRLGVVRYQEQAPRDLMVSFPGDPFQFQMLTRRQTAVWVEADPNSREHSIVRVEVSGPASPEPEPDLSMVELIDEAVVTRVNVRLVGVDPQTRTVRLRAQSVAASGATGDYACWRTGFRVPNVALDPNRLTLTLFVEERAHRPPTARTEFVQDFGASSPRYVTEIRVPPRPASSTR</sequence>
<comment type="caution">
    <text evidence="2">The sequence shown here is derived from an EMBL/GenBank/DDBJ whole genome shotgun (WGS) entry which is preliminary data.</text>
</comment>
<gene>
    <name evidence="2" type="ORF">IBL25_04150</name>
</gene>
<dbReference type="Proteomes" id="UP000603940">
    <property type="component" value="Unassembled WGS sequence"/>
</dbReference>
<feature type="region of interest" description="Disordered" evidence="1">
    <location>
        <begin position="1609"/>
        <end position="1634"/>
    </location>
</feature>
<name>A0ABR7R344_9PROT</name>
<evidence type="ECO:0000313" key="2">
    <source>
        <dbReference type="EMBL" id="MBC9176136.1"/>
    </source>
</evidence>
<feature type="compositionally biased region" description="Polar residues" evidence="1">
    <location>
        <begin position="333"/>
        <end position="344"/>
    </location>
</feature>
<organism evidence="2 3">
    <name type="scientific">Pseudoroseomonas ludipueritiae</name>
    <dbReference type="NCBI Taxonomy" id="198093"/>
    <lineage>
        <taxon>Bacteria</taxon>
        <taxon>Pseudomonadati</taxon>
        <taxon>Pseudomonadota</taxon>
        <taxon>Alphaproteobacteria</taxon>
        <taxon>Acetobacterales</taxon>
        <taxon>Acetobacteraceae</taxon>
        <taxon>Pseudoroseomonas</taxon>
    </lineage>
</organism>
<reference evidence="2 3" key="1">
    <citation type="journal article" date="2009" name="Int. J. Syst. Evol. Microbiol.">
        <title>Transfer of Teichococcus ludipueritiae and Muricoccus roseus to the genus Roseomonas, as Roseomonas ludipueritiae comb. nov. and Roseomonas rosea comb. nov., respectively, and emended description of the genus Roseomonas.</title>
        <authorList>
            <person name="Sanchez-Porro C."/>
            <person name="Gallego V."/>
            <person name="Busse H.J."/>
            <person name="Kampfer P."/>
            <person name="Ventosa A."/>
        </authorList>
    </citation>
    <scope>NUCLEOTIDE SEQUENCE [LARGE SCALE GENOMIC DNA]</scope>
    <source>
        <strain evidence="2 3">DSM 14915</strain>
    </source>
</reference>
<feature type="region of interest" description="Disordered" evidence="1">
    <location>
        <begin position="326"/>
        <end position="354"/>
    </location>
</feature>
<dbReference type="EMBL" id="JACTUZ010000008">
    <property type="protein sequence ID" value="MBC9176136.1"/>
    <property type="molecule type" value="Genomic_DNA"/>
</dbReference>
<accession>A0ABR7R344</accession>
<evidence type="ECO:0000313" key="3">
    <source>
        <dbReference type="Proteomes" id="UP000603940"/>
    </source>
</evidence>
<keyword evidence="3" id="KW-1185">Reference proteome</keyword>
<protein>
    <submittedName>
        <fullName evidence="2">Uncharacterized protein</fullName>
    </submittedName>
</protein>